<dbReference type="InterPro" id="IPR012337">
    <property type="entry name" value="RNaseH-like_sf"/>
</dbReference>
<proteinExistence type="predicted"/>
<comment type="caution">
    <text evidence="2">The sequence shown here is derived from an EMBL/GenBank/DDBJ whole genome shotgun (WGS) entry which is preliminary data.</text>
</comment>
<dbReference type="EMBL" id="BNJF01000011">
    <property type="protein sequence ID" value="GHO51160.1"/>
    <property type="molecule type" value="Genomic_DNA"/>
</dbReference>
<feature type="domain" description="Transposase IS701-like DDE" evidence="1">
    <location>
        <begin position="8"/>
        <end position="219"/>
    </location>
</feature>
<protein>
    <submittedName>
        <fullName evidence="2">Transposase</fullName>
    </submittedName>
</protein>
<dbReference type="PANTHER" id="PTHR33627:SF1">
    <property type="entry name" value="TRANSPOSASE"/>
    <property type="match status" value="1"/>
</dbReference>
<evidence type="ECO:0000313" key="3">
    <source>
        <dbReference type="Proteomes" id="UP000612362"/>
    </source>
</evidence>
<accession>A0A8J3MX79</accession>
<dbReference type="RefSeq" id="WP_220200110.1">
    <property type="nucleotide sequence ID" value="NZ_BNJF01000011.1"/>
</dbReference>
<reference evidence="2" key="1">
    <citation type="submission" date="2020-10" db="EMBL/GenBank/DDBJ databases">
        <title>Taxonomic study of unclassified bacteria belonging to the class Ktedonobacteria.</title>
        <authorList>
            <person name="Yabe S."/>
            <person name="Wang C.M."/>
            <person name="Zheng Y."/>
            <person name="Sakai Y."/>
            <person name="Cavaletti L."/>
            <person name="Monciardini P."/>
            <person name="Donadio S."/>
        </authorList>
    </citation>
    <scope>NUCLEOTIDE SEQUENCE</scope>
    <source>
        <strain evidence="2">SOSP1-1</strain>
    </source>
</reference>
<dbReference type="InterPro" id="IPR039365">
    <property type="entry name" value="IS701-like"/>
</dbReference>
<keyword evidence="3" id="KW-1185">Reference proteome</keyword>
<dbReference type="Proteomes" id="UP000612362">
    <property type="component" value="Unassembled WGS sequence"/>
</dbReference>
<sequence length="376" mass="42156">MQIRIGAYFRRAEARNRAGRFVRALLSPVERKNGWQLAEELGERSPHGVQRLLAEADWDEEAVRDELRRYVVDHLGEADGVLVVDETGFLKKGKKSAGVANQYSGAAHGLANSQVGVFVLYASACGAAFLDRELYIPEEWLANSVRSREAGIPEEHTLTSKGELARRMLARAFAAGVPAQWVVGDTLYGYDELRNWLEEQHKHYVLAIPETHLVWVNGRQQPVGYLAALLPPEAWTVLSAGEGSQGARLYEWSWFRLPEGGEPLDGADEKNRESCQARFLLLRRSLSDPSHRAYYRVAGPATLTLPEAVRIAGRRWTIEEGIEEAKGEVGLDQYEVRTYRAWHRFMTLALLAHAVLAVVRHRTREKKAPASSLASH</sequence>
<name>A0A8J3MX79_9CHLR</name>
<organism evidence="2 3">
    <name type="scientific">Ktedonospora formicarum</name>
    <dbReference type="NCBI Taxonomy" id="2778364"/>
    <lineage>
        <taxon>Bacteria</taxon>
        <taxon>Bacillati</taxon>
        <taxon>Chloroflexota</taxon>
        <taxon>Ktedonobacteria</taxon>
        <taxon>Ktedonobacterales</taxon>
        <taxon>Ktedonobacteraceae</taxon>
        <taxon>Ktedonospora</taxon>
    </lineage>
</organism>
<dbReference type="InterPro" id="IPR038721">
    <property type="entry name" value="IS701-like_DDE_dom"/>
</dbReference>
<dbReference type="AlphaFoldDB" id="A0A8J3MX79"/>
<evidence type="ECO:0000259" key="1">
    <source>
        <dbReference type="Pfam" id="PF13546"/>
    </source>
</evidence>
<dbReference type="PANTHER" id="PTHR33627">
    <property type="entry name" value="TRANSPOSASE"/>
    <property type="match status" value="1"/>
</dbReference>
<dbReference type="NCBIfam" id="NF033540">
    <property type="entry name" value="transpos_IS701"/>
    <property type="match status" value="1"/>
</dbReference>
<dbReference type="Pfam" id="PF13546">
    <property type="entry name" value="DDE_5"/>
    <property type="match status" value="1"/>
</dbReference>
<dbReference type="SUPFAM" id="SSF53098">
    <property type="entry name" value="Ribonuclease H-like"/>
    <property type="match status" value="1"/>
</dbReference>
<evidence type="ECO:0000313" key="2">
    <source>
        <dbReference type="EMBL" id="GHO51160.1"/>
    </source>
</evidence>
<gene>
    <name evidence="2" type="ORF">KSX_93230</name>
</gene>